<feature type="compositionally biased region" description="Basic and acidic residues" evidence="1">
    <location>
        <begin position="575"/>
        <end position="643"/>
    </location>
</feature>
<feature type="compositionally biased region" description="Basic and acidic residues" evidence="1">
    <location>
        <begin position="536"/>
        <end position="549"/>
    </location>
</feature>
<dbReference type="Gene3D" id="2.60.450.20">
    <property type="match status" value="1"/>
</dbReference>
<dbReference type="AlphaFoldDB" id="A0A543CJ72"/>
<feature type="compositionally biased region" description="Low complexity" evidence="1">
    <location>
        <begin position="696"/>
        <end position="712"/>
    </location>
</feature>
<evidence type="ECO:0008006" key="4">
    <source>
        <dbReference type="Google" id="ProtNLM"/>
    </source>
</evidence>
<dbReference type="Proteomes" id="UP000316096">
    <property type="component" value="Unassembled WGS sequence"/>
</dbReference>
<organism evidence="2 3">
    <name type="scientific">Actinoallomurus bryophytorum</name>
    <dbReference type="NCBI Taxonomy" id="1490222"/>
    <lineage>
        <taxon>Bacteria</taxon>
        <taxon>Bacillati</taxon>
        <taxon>Actinomycetota</taxon>
        <taxon>Actinomycetes</taxon>
        <taxon>Streptosporangiales</taxon>
        <taxon>Thermomonosporaceae</taxon>
        <taxon>Actinoallomurus</taxon>
    </lineage>
</organism>
<keyword evidence="3" id="KW-1185">Reference proteome</keyword>
<proteinExistence type="predicted"/>
<reference evidence="2 3" key="1">
    <citation type="submission" date="2019-06" db="EMBL/GenBank/DDBJ databases">
        <title>Sequencing the genomes of 1000 actinobacteria strains.</title>
        <authorList>
            <person name="Klenk H.-P."/>
        </authorList>
    </citation>
    <scope>NUCLEOTIDE SEQUENCE [LARGE SCALE GENOMIC DNA]</scope>
    <source>
        <strain evidence="2 3">DSM 102200</strain>
    </source>
</reference>
<dbReference type="PANTHER" id="PTHR23280">
    <property type="entry name" value="4.1 G PROTEIN"/>
    <property type="match status" value="1"/>
</dbReference>
<feature type="compositionally biased region" description="Low complexity" evidence="1">
    <location>
        <begin position="550"/>
        <end position="574"/>
    </location>
</feature>
<evidence type="ECO:0000256" key="1">
    <source>
        <dbReference type="SAM" id="MobiDB-lite"/>
    </source>
</evidence>
<feature type="compositionally biased region" description="Basic and acidic residues" evidence="1">
    <location>
        <begin position="970"/>
        <end position="985"/>
    </location>
</feature>
<feature type="region of interest" description="Disordered" evidence="1">
    <location>
        <begin position="432"/>
        <end position="816"/>
    </location>
</feature>
<dbReference type="EMBL" id="VFOZ01000001">
    <property type="protein sequence ID" value="TQL97148.1"/>
    <property type="molecule type" value="Genomic_DNA"/>
</dbReference>
<feature type="compositionally biased region" description="Polar residues" evidence="1">
    <location>
        <begin position="770"/>
        <end position="802"/>
    </location>
</feature>
<name>A0A543CJ72_9ACTN</name>
<dbReference type="InterPro" id="IPR047002">
    <property type="entry name" value="Tcp10_C_sf"/>
</dbReference>
<feature type="region of interest" description="Disordered" evidence="1">
    <location>
        <begin position="930"/>
        <end position="1005"/>
    </location>
</feature>
<dbReference type="GO" id="GO:0031032">
    <property type="term" value="P:actomyosin structure organization"/>
    <property type="evidence" value="ECO:0007669"/>
    <property type="project" value="TreeGrafter"/>
</dbReference>
<feature type="compositionally biased region" description="Basic and acidic residues" evidence="1">
    <location>
        <begin position="438"/>
        <end position="447"/>
    </location>
</feature>
<comment type="caution">
    <text evidence="2">The sequence shown here is derived from an EMBL/GenBank/DDBJ whole genome shotgun (WGS) entry which is preliminary data.</text>
</comment>
<feature type="compositionally biased region" description="Low complexity" evidence="1">
    <location>
        <begin position="644"/>
        <end position="671"/>
    </location>
</feature>
<dbReference type="NCBIfam" id="NF038047">
    <property type="entry name" value="not_Tcp10"/>
    <property type="match status" value="1"/>
</dbReference>
<dbReference type="GO" id="GO:0005856">
    <property type="term" value="C:cytoskeleton"/>
    <property type="evidence" value="ECO:0007669"/>
    <property type="project" value="TreeGrafter"/>
</dbReference>
<dbReference type="GO" id="GO:0005886">
    <property type="term" value="C:plasma membrane"/>
    <property type="evidence" value="ECO:0007669"/>
    <property type="project" value="TreeGrafter"/>
</dbReference>
<sequence>MDDGSNASGDDWWDAVSKLTGYEPEARDKLFDPSLLGNNKIPLMKLEIDDYDVEPEDAELAAINDLGQWRMQNSGWRVQNTDFVVPFYSGDTGVGSIVTMRRARITLLGTTGVNEEYGPNGGVNMGATFTEHGSKLMGDNFGGWDSRPLARYSFGGGMALNALLNDPYSTWRFNWNDKQVGDDNAIDLTGFDRVAKAFDRVAQFFHTSRATIQGWEDELGNEETAAWRGQAAGVFWDIVHQLGVMYQGYTDTLPTVNGASKVGDELRQVRLDIYNALSRLHSTWNTWSLGFFSNPLRVLHDVLLEVTDDLWYNNITKVRTHWYYTEGGSYTENEVEYDGFRTSAHDKNGNVYGDMNSMDTWHAIGAEAVKRWQKGVDDNLGKAGHQALVDVHNSWVDVSKIIQKLTTPSISLQSDYQMDKAAAAQDKADADAAAAAAHQKEMEDKAAADAAAAAAHQKEMEDKADKERAEDLAHQKEMEDKAEKEREEQEQHQKEQEDKAEKEREEQEQHQKEQEDKQEALQAQQQAQAQAQYAQQRKDQEEQEKKQEALQKQQQEQAQQQYQEQMAQQQALQKQQEKKQEEQEKKQEQLQAEQEKKQEQLQAEQEKKQDEQEKKQEQQQAEQEKKQDEQEKKQEQQQKHQEELAQQQYKQQQQTQADYQKQQQELQQKQQDQAEKQYEQQQKQYEQVSGGGGSAQQYQQQLQQQQDQFQHQLESLAHNQIGSQTHVNPDGSVTTDYSDGSSTTFNPHTGQETTTLPNGHVSTEHVANGHSFTNPDGSTTTVNSDGTLTTHYPDGSTTTVNPKTGMATTHEPDGRTITTNLSGGSTLPHVPYEAELHDLPFDGSLGSAVLPAGQQMPTSAASPAGNYLPPGTYMDGTTTGGMPPAGTPMTGGMPMGGGGMPMGGMGGMGGGEKGGGGERVRQVYEDDDIVTTDGGSLGRRSRRGIEYERETAAGRRTSTASGYDPYAAGSEREQTESGERERETWVPEEEDVWGTDEGGSPAVIG</sequence>
<gene>
    <name evidence="2" type="ORF">FB559_2724</name>
</gene>
<evidence type="ECO:0000313" key="3">
    <source>
        <dbReference type="Proteomes" id="UP000316096"/>
    </source>
</evidence>
<evidence type="ECO:0000313" key="2">
    <source>
        <dbReference type="EMBL" id="TQL97148.1"/>
    </source>
</evidence>
<accession>A0A543CJ72</accession>
<feature type="compositionally biased region" description="Polar residues" evidence="1">
    <location>
        <begin position="717"/>
        <end position="761"/>
    </location>
</feature>
<dbReference type="PANTHER" id="PTHR23280:SF21">
    <property type="entry name" value="PROTEIN 4.1 HOMOLOG"/>
    <property type="match status" value="1"/>
</dbReference>
<feature type="compositionally biased region" description="Basic and acidic residues" evidence="1">
    <location>
        <begin position="943"/>
        <end position="953"/>
    </location>
</feature>
<dbReference type="RefSeq" id="WP_185792184.1">
    <property type="nucleotide sequence ID" value="NZ_VFOZ01000001.1"/>
</dbReference>
<feature type="compositionally biased region" description="Low complexity" evidence="1">
    <location>
        <begin position="520"/>
        <end position="535"/>
    </location>
</feature>
<feature type="compositionally biased region" description="Basic and acidic residues" evidence="1">
    <location>
        <begin position="456"/>
        <end position="519"/>
    </location>
</feature>
<protein>
    <recommendedName>
        <fullName evidence="4">Microtubule/TRAF3 and DISC1 binding protein</fullName>
    </recommendedName>
</protein>